<sequence length="120" mass="13610">MRPVLSFFIIPEVYSRYVDVSTDYFKKCCSKIFKKLTKGDFVAKRRFVKVEEESGDSYTLDLVGESNPPTGYILLAQLDEEDGSKDISSLKCFYLTIKKNTSDSSFALSDASSIGKFHYI</sequence>
<dbReference type="AlphaFoldDB" id="A0A3S5B565"/>
<accession>A0A3S5B565</accession>
<evidence type="ECO:0000313" key="1">
    <source>
        <dbReference type="EMBL" id="VEL33904.1"/>
    </source>
</evidence>
<organism evidence="1 2">
    <name type="scientific">Protopolystoma xenopodis</name>
    <dbReference type="NCBI Taxonomy" id="117903"/>
    <lineage>
        <taxon>Eukaryota</taxon>
        <taxon>Metazoa</taxon>
        <taxon>Spiralia</taxon>
        <taxon>Lophotrochozoa</taxon>
        <taxon>Platyhelminthes</taxon>
        <taxon>Monogenea</taxon>
        <taxon>Polyopisthocotylea</taxon>
        <taxon>Polystomatidea</taxon>
        <taxon>Polystomatidae</taxon>
        <taxon>Protopolystoma</taxon>
    </lineage>
</organism>
<evidence type="ECO:0000313" key="2">
    <source>
        <dbReference type="Proteomes" id="UP000784294"/>
    </source>
</evidence>
<gene>
    <name evidence="1" type="ORF">PXEA_LOCUS27344</name>
</gene>
<protein>
    <submittedName>
        <fullName evidence="1">Uncharacterized protein</fullName>
    </submittedName>
</protein>
<keyword evidence="2" id="KW-1185">Reference proteome</keyword>
<reference evidence="1" key="1">
    <citation type="submission" date="2018-11" db="EMBL/GenBank/DDBJ databases">
        <authorList>
            <consortium name="Pathogen Informatics"/>
        </authorList>
    </citation>
    <scope>NUCLEOTIDE SEQUENCE</scope>
</reference>
<proteinExistence type="predicted"/>
<comment type="caution">
    <text evidence="1">The sequence shown here is derived from an EMBL/GenBank/DDBJ whole genome shotgun (WGS) entry which is preliminary data.</text>
</comment>
<dbReference type="Proteomes" id="UP000784294">
    <property type="component" value="Unassembled WGS sequence"/>
</dbReference>
<dbReference type="EMBL" id="CAAALY010246637">
    <property type="protein sequence ID" value="VEL33904.1"/>
    <property type="molecule type" value="Genomic_DNA"/>
</dbReference>
<name>A0A3S5B565_9PLAT</name>